<accession>A0A6A7YP48</accession>
<proteinExistence type="predicted"/>
<dbReference type="NCBIfam" id="NF033927">
    <property type="entry name" value="alph_xenorhab_B"/>
    <property type="match status" value="1"/>
</dbReference>
<protein>
    <submittedName>
        <fullName evidence="1">Alpha-xenorhabdolysin family binary toxin subunit B</fullName>
    </submittedName>
</protein>
<dbReference type="EMBL" id="WIWC01000002">
    <property type="protein sequence ID" value="MQT78742.1"/>
    <property type="molecule type" value="Genomic_DNA"/>
</dbReference>
<dbReference type="AlphaFoldDB" id="A0A6A7YP48"/>
<name>A0A6A7YP48_9PSED</name>
<organism evidence="1">
    <name type="scientific">Pseudomonas helleri</name>
    <dbReference type="NCBI Taxonomy" id="1608996"/>
    <lineage>
        <taxon>Bacteria</taxon>
        <taxon>Pseudomonadati</taxon>
        <taxon>Pseudomonadota</taxon>
        <taxon>Gammaproteobacteria</taxon>
        <taxon>Pseudomonadales</taxon>
        <taxon>Pseudomonadaceae</taxon>
        <taxon>Pseudomonas</taxon>
    </lineage>
</organism>
<sequence length="337" mass="37932">MNGITSLNLYPSLNMTAIQSAMSLFNQVVSSNYYVFLPGLQERVVAGSAMMNHHGRALVVEVMKLEVKISNSGIGDIAAQYRELSESNAVTEAVKSKGMESLYFLSKKRLLSVITKAEETRLAVHALKQEFNALSLDHYASELLDYDESRLKILHAREASLQTQREKIVADLQALKAADADLGTDFWLEQTKSLLPTPEEVELLVSIAIVPKVDAQIIQLALQRLGQYVDLIAEVAKRSSLAQAIMKASGKLTANTRERLDNQEKIQVLQARKERVEAYDCLLEAKAQWVGQVGNVLECVEIFLRECRLFQTAEAVEMRRLYDHFLTFEQMLRQVRV</sequence>
<dbReference type="RefSeq" id="WP_153386013.1">
    <property type="nucleotide sequence ID" value="NZ_WIWC01000002.1"/>
</dbReference>
<gene>
    <name evidence="1" type="ORF">GHN86_01470</name>
</gene>
<evidence type="ECO:0000313" key="1">
    <source>
        <dbReference type="EMBL" id="MQT78742.1"/>
    </source>
</evidence>
<reference evidence="1" key="1">
    <citation type="submission" date="2019-10" db="EMBL/GenBank/DDBJ databases">
        <title>Evaluation of single-gene subtyping targets for Pseudomonas.</title>
        <authorList>
            <person name="Reichler S.J."/>
            <person name="Orsi R.H."/>
            <person name="Wiedmann M."/>
            <person name="Martin N.H."/>
            <person name="Murphy S.I."/>
        </authorList>
    </citation>
    <scope>NUCLEOTIDE SEQUENCE</scope>
    <source>
        <strain evidence="1">FSL R10-2339</strain>
    </source>
</reference>
<comment type="caution">
    <text evidence="1">The sequence shown here is derived from an EMBL/GenBank/DDBJ whole genome shotgun (WGS) entry which is preliminary data.</text>
</comment>
<dbReference type="InterPro" id="IPR047760">
    <property type="entry name" value="XaxB-like"/>
</dbReference>